<feature type="region of interest" description="Disordered" evidence="1">
    <location>
        <begin position="1"/>
        <end position="100"/>
    </location>
</feature>
<sequence length="161" mass="17807">MSIGASSGVPTGRRSEFGCPACPEERVRVPTGRWPSADPARASERRQRVQFAPQPPIPAASPDQAHHPRAQGPEGQPSTLRQRERPSHQLDKGIHKRRNEVERTISALKGFRAVATRFDKRGYVFHGAVTVAAVRLWLRSSRRRSAPQRCVPDNPSAAHDA</sequence>
<evidence type="ECO:0000313" key="3">
    <source>
        <dbReference type="Proteomes" id="UP000262477"/>
    </source>
</evidence>
<proteinExistence type="predicted"/>
<reference evidence="2 3" key="1">
    <citation type="submission" date="2018-08" db="EMBL/GenBank/DDBJ databases">
        <title>Streptomyces NEAU-D10 sp. nov., a novel Actinomycete isolated from soil.</title>
        <authorList>
            <person name="Jin L."/>
        </authorList>
    </citation>
    <scope>NUCLEOTIDE SEQUENCE [LARGE SCALE GENOMIC DNA]</scope>
    <source>
        <strain evidence="2 3">NEAU-D10</strain>
    </source>
</reference>
<comment type="caution">
    <text evidence="2">The sequence shown here is derived from an EMBL/GenBank/DDBJ whole genome shotgun (WGS) entry which is preliminary data.</text>
</comment>
<dbReference type="OrthoDB" id="4546548at2"/>
<keyword evidence="3" id="KW-1185">Reference proteome</keyword>
<dbReference type="EMBL" id="QUAC01000204">
    <property type="protein sequence ID" value="REK87694.1"/>
    <property type="molecule type" value="Genomic_DNA"/>
</dbReference>
<evidence type="ECO:0000313" key="2">
    <source>
        <dbReference type="EMBL" id="REK87694.1"/>
    </source>
</evidence>
<name>A0A371PZ29_STRIH</name>
<gene>
    <name evidence="2" type="ORF">DY245_25410</name>
</gene>
<organism evidence="2 3">
    <name type="scientific">Streptomyces inhibens</name>
    <dbReference type="NCBI Taxonomy" id="2293571"/>
    <lineage>
        <taxon>Bacteria</taxon>
        <taxon>Bacillati</taxon>
        <taxon>Actinomycetota</taxon>
        <taxon>Actinomycetes</taxon>
        <taxon>Kitasatosporales</taxon>
        <taxon>Streptomycetaceae</taxon>
        <taxon>Streptomyces</taxon>
    </lineage>
</organism>
<protein>
    <submittedName>
        <fullName evidence="2">Uncharacterized protein</fullName>
    </submittedName>
</protein>
<feature type="region of interest" description="Disordered" evidence="1">
    <location>
        <begin position="142"/>
        <end position="161"/>
    </location>
</feature>
<dbReference type="Proteomes" id="UP000262477">
    <property type="component" value="Unassembled WGS sequence"/>
</dbReference>
<accession>A0A371PZ29</accession>
<feature type="compositionally biased region" description="Basic and acidic residues" evidence="1">
    <location>
        <begin position="81"/>
        <end position="100"/>
    </location>
</feature>
<evidence type="ECO:0000256" key="1">
    <source>
        <dbReference type="SAM" id="MobiDB-lite"/>
    </source>
</evidence>
<dbReference type="AlphaFoldDB" id="A0A371PZ29"/>